<evidence type="ECO:0000256" key="4">
    <source>
        <dbReference type="ARBA" id="ARBA00023180"/>
    </source>
</evidence>
<gene>
    <name evidence="5" type="primary">VvCHDh000691_0</name>
    <name evidence="5" type="ORF">CK203_068172</name>
</gene>
<evidence type="ECO:0000256" key="2">
    <source>
        <dbReference type="ARBA" id="ARBA00022729"/>
    </source>
</evidence>
<dbReference type="PANTHER" id="PTHR22835">
    <property type="entry name" value="ZINC FINGER FYVE DOMAIN CONTAINING PROTEIN"/>
    <property type="match status" value="1"/>
</dbReference>
<evidence type="ECO:0000313" key="5">
    <source>
        <dbReference type="EMBL" id="RVW41642.1"/>
    </source>
</evidence>
<comment type="similarity">
    <text evidence="1">Belongs to the 'GDSL' lipolytic enzyme family.</text>
</comment>
<dbReference type="CDD" id="cd01837">
    <property type="entry name" value="SGNH_plant_lipase_like"/>
    <property type="match status" value="1"/>
</dbReference>
<dbReference type="AlphaFoldDB" id="A0A438E1Q7"/>
<dbReference type="EMBL" id="QGNW01001434">
    <property type="protein sequence ID" value="RVW41642.1"/>
    <property type="molecule type" value="Genomic_DNA"/>
</dbReference>
<sequence length="331" mass="36469">MWAFLGMSTLSACTEERTILVNFGDSNSDTGGVLAGTGLPIGLPHGITFFHRGTGRLGDGRLIIDFFCEHLNLSYLSPYLDSLAPNFSSGVNFAVSGATTLPSLSPLLWMFKFANLSASKIAPRNSYHRNDLLLALYASNLTYPPVLEKIPSFLAEIKLAIQNLYQFGARKFWIHNTGPLGCAPKELALHPHTNSDLDRIGCLKVHNKVAKAFNKGLHVICEEMRLMYKDATIVYVDIYAIKYDLFDKYKKYGFEAPFMACCGYGGPPNNYNRKATCGQPGYSICKNASSSIVWDGVHYTEAANQVSTASILSGHYATPRVKLDQLWLASL</sequence>
<keyword evidence="4" id="KW-0325">Glycoprotein</keyword>
<accession>A0A438E1Q7</accession>
<keyword evidence="2" id="KW-0732">Signal</keyword>
<evidence type="ECO:0000256" key="1">
    <source>
        <dbReference type="ARBA" id="ARBA00008668"/>
    </source>
</evidence>
<name>A0A438E1Q7_VITVI</name>
<dbReference type="Pfam" id="PF00657">
    <property type="entry name" value="Lipase_GDSL"/>
    <property type="match status" value="1"/>
</dbReference>
<organism evidence="5 6">
    <name type="scientific">Vitis vinifera</name>
    <name type="common">Grape</name>
    <dbReference type="NCBI Taxonomy" id="29760"/>
    <lineage>
        <taxon>Eukaryota</taxon>
        <taxon>Viridiplantae</taxon>
        <taxon>Streptophyta</taxon>
        <taxon>Embryophyta</taxon>
        <taxon>Tracheophyta</taxon>
        <taxon>Spermatophyta</taxon>
        <taxon>Magnoliopsida</taxon>
        <taxon>eudicotyledons</taxon>
        <taxon>Gunneridae</taxon>
        <taxon>Pentapetalae</taxon>
        <taxon>rosids</taxon>
        <taxon>Vitales</taxon>
        <taxon>Vitaceae</taxon>
        <taxon>Viteae</taxon>
        <taxon>Vitis</taxon>
    </lineage>
</organism>
<dbReference type="SUPFAM" id="SSF52266">
    <property type="entry name" value="SGNH hydrolase"/>
    <property type="match status" value="1"/>
</dbReference>
<proteinExistence type="inferred from homology"/>
<evidence type="ECO:0000256" key="3">
    <source>
        <dbReference type="ARBA" id="ARBA00022801"/>
    </source>
</evidence>
<dbReference type="Proteomes" id="UP000288805">
    <property type="component" value="Unassembled WGS sequence"/>
</dbReference>
<reference evidence="5 6" key="1">
    <citation type="journal article" date="2018" name="PLoS Genet.">
        <title>Population sequencing reveals clonal diversity and ancestral inbreeding in the grapevine cultivar Chardonnay.</title>
        <authorList>
            <person name="Roach M.J."/>
            <person name="Johnson D.L."/>
            <person name="Bohlmann J."/>
            <person name="van Vuuren H.J."/>
            <person name="Jones S.J."/>
            <person name="Pretorius I.S."/>
            <person name="Schmidt S.A."/>
            <person name="Borneman A.R."/>
        </authorList>
    </citation>
    <scope>NUCLEOTIDE SEQUENCE [LARGE SCALE GENOMIC DNA]</scope>
    <source>
        <strain evidence="6">cv. Chardonnay</strain>
        <tissue evidence="5">Leaf</tissue>
    </source>
</reference>
<dbReference type="InterPro" id="IPR001087">
    <property type="entry name" value="GDSL"/>
</dbReference>
<comment type="caution">
    <text evidence="5">The sequence shown here is derived from an EMBL/GenBank/DDBJ whole genome shotgun (WGS) entry which is preliminary data.</text>
</comment>
<protein>
    <submittedName>
        <fullName evidence="5">GDSL esterase/lipase</fullName>
    </submittedName>
</protein>
<dbReference type="InterPro" id="IPR035669">
    <property type="entry name" value="SGNH_plant_lipase-like"/>
</dbReference>
<dbReference type="InterPro" id="IPR036514">
    <property type="entry name" value="SGNH_hydro_sf"/>
</dbReference>
<evidence type="ECO:0000313" key="6">
    <source>
        <dbReference type="Proteomes" id="UP000288805"/>
    </source>
</evidence>
<dbReference type="GO" id="GO:0016788">
    <property type="term" value="F:hydrolase activity, acting on ester bonds"/>
    <property type="evidence" value="ECO:0007669"/>
    <property type="project" value="InterPro"/>
</dbReference>
<dbReference type="PANTHER" id="PTHR22835:SF507">
    <property type="entry name" value="GDSL-LIKE LIPASE_ACYLHYDROLASE SUPERFAMILY PROTEIN"/>
    <property type="match status" value="1"/>
</dbReference>
<dbReference type="Gene3D" id="3.40.50.1110">
    <property type="entry name" value="SGNH hydrolase"/>
    <property type="match status" value="1"/>
</dbReference>
<keyword evidence="3" id="KW-0378">Hydrolase</keyword>